<feature type="domain" description="Serine aminopeptidase S33" evidence="1">
    <location>
        <begin position="25"/>
        <end position="272"/>
    </location>
</feature>
<dbReference type="Gene3D" id="3.40.50.1820">
    <property type="entry name" value="alpha/beta hydrolase"/>
    <property type="match status" value="1"/>
</dbReference>
<evidence type="ECO:0000313" key="3">
    <source>
        <dbReference type="Proteomes" id="UP000247591"/>
    </source>
</evidence>
<dbReference type="InterPro" id="IPR022742">
    <property type="entry name" value="Hydrolase_4"/>
</dbReference>
<sequence>MSSEFAVPAGRGVRISAVRWDPSSEAVGVVVLVHGMGEHIRRYEETAQALVDDGYVVFGYDHRGHGRSQLTGRELGDLGPDGWAGLVSDIGRVVDTARGEFPDLPLILLAHSMGSFATQQFLLDGGSAKVDAVVLSGTAALDGLEPALDLDAELDLSMFNAPFAPARTDFDWLSRDEKVVDAYVADPLCGFGIDQESGRAMFVAARRIAERAAVATIRADLPILIAVGDRDPVNGGGGLVDLLAAHLRAGGLEDVTVRVFKGARHEILNETNRTEVRDDLLDWMATAVDKGADE</sequence>
<keyword evidence="3" id="KW-1185">Reference proteome</keyword>
<evidence type="ECO:0000259" key="1">
    <source>
        <dbReference type="Pfam" id="PF12146"/>
    </source>
</evidence>
<organism evidence="2 3">
    <name type="scientific">Williamsia limnetica</name>
    <dbReference type="NCBI Taxonomy" id="882452"/>
    <lineage>
        <taxon>Bacteria</taxon>
        <taxon>Bacillati</taxon>
        <taxon>Actinomycetota</taxon>
        <taxon>Actinomycetes</taxon>
        <taxon>Mycobacteriales</taxon>
        <taxon>Nocardiaceae</taxon>
        <taxon>Williamsia</taxon>
    </lineage>
</organism>
<dbReference type="InterPro" id="IPR051044">
    <property type="entry name" value="MAG_DAG_Lipase"/>
</dbReference>
<dbReference type="Pfam" id="PF12146">
    <property type="entry name" value="Hydrolase_4"/>
    <property type="match status" value="1"/>
</dbReference>
<keyword evidence="2" id="KW-0378">Hydrolase</keyword>
<dbReference type="SUPFAM" id="SSF53474">
    <property type="entry name" value="alpha/beta-Hydrolases"/>
    <property type="match status" value="1"/>
</dbReference>
<dbReference type="Proteomes" id="UP000247591">
    <property type="component" value="Unassembled WGS sequence"/>
</dbReference>
<dbReference type="InterPro" id="IPR029058">
    <property type="entry name" value="AB_hydrolase_fold"/>
</dbReference>
<reference evidence="2 3" key="1">
    <citation type="submission" date="2018-06" db="EMBL/GenBank/DDBJ databases">
        <title>Genomic Encyclopedia of Type Strains, Phase IV (KMG-IV): sequencing the most valuable type-strain genomes for metagenomic binning, comparative biology and taxonomic classification.</title>
        <authorList>
            <person name="Goeker M."/>
        </authorList>
    </citation>
    <scope>NUCLEOTIDE SEQUENCE [LARGE SCALE GENOMIC DNA]</scope>
    <source>
        <strain evidence="2 3">DSM 45521</strain>
    </source>
</reference>
<dbReference type="EMBL" id="QJSP01000001">
    <property type="protein sequence ID" value="PYE21126.1"/>
    <property type="molecule type" value="Genomic_DNA"/>
</dbReference>
<dbReference type="GO" id="GO:0016787">
    <property type="term" value="F:hydrolase activity"/>
    <property type="evidence" value="ECO:0007669"/>
    <property type="project" value="UniProtKB-KW"/>
</dbReference>
<protein>
    <submittedName>
        <fullName evidence="2">Alpha-beta hydrolase superfamily lysophospholipase</fullName>
    </submittedName>
</protein>
<gene>
    <name evidence="2" type="ORF">DFR67_101524</name>
</gene>
<dbReference type="RefSeq" id="WP_110467795.1">
    <property type="nucleotide sequence ID" value="NZ_QJSP01000001.1"/>
</dbReference>
<dbReference type="PANTHER" id="PTHR11614">
    <property type="entry name" value="PHOSPHOLIPASE-RELATED"/>
    <property type="match status" value="1"/>
</dbReference>
<name>A0A318RS86_WILLI</name>
<dbReference type="OrthoDB" id="9806902at2"/>
<comment type="caution">
    <text evidence="2">The sequence shown here is derived from an EMBL/GenBank/DDBJ whole genome shotgun (WGS) entry which is preliminary data.</text>
</comment>
<proteinExistence type="predicted"/>
<dbReference type="AlphaFoldDB" id="A0A318RS86"/>
<evidence type="ECO:0000313" key="2">
    <source>
        <dbReference type="EMBL" id="PYE21126.1"/>
    </source>
</evidence>
<accession>A0A318RS86</accession>